<dbReference type="SUPFAM" id="SSF52016">
    <property type="entry name" value="LeuD/IlvD-like"/>
    <property type="match status" value="1"/>
</dbReference>
<evidence type="ECO:0000256" key="14">
    <source>
        <dbReference type="ARBA" id="ARBA00023014"/>
    </source>
</evidence>
<reference evidence="25" key="1">
    <citation type="submission" date="2018-02" db="EMBL/GenBank/DDBJ databases">
        <authorList>
            <person name="Hausmann B."/>
        </authorList>
    </citation>
    <scope>NUCLEOTIDE SEQUENCE [LARGE SCALE GENOMIC DNA]</scope>
    <source>
        <strain evidence="25">Peat soil MAG SbA1</strain>
    </source>
</reference>
<dbReference type="UniPathway" id="UPA00223">
    <property type="reaction ID" value="UER00718"/>
</dbReference>
<evidence type="ECO:0000256" key="6">
    <source>
        <dbReference type="ARBA" id="ARBA00012022"/>
    </source>
</evidence>
<gene>
    <name evidence="24" type="ORF">SBA1_940044</name>
</gene>
<evidence type="ECO:0000256" key="4">
    <source>
        <dbReference type="ARBA" id="ARBA00005106"/>
    </source>
</evidence>
<keyword evidence="13" id="KW-0408">Iron</keyword>
<dbReference type="InterPro" id="IPR001030">
    <property type="entry name" value="Acoase/IPM_deHydtase_lsu_aba"/>
</dbReference>
<evidence type="ECO:0000256" key="5">
    <source>
        <dbReference type="ARBA" id="ARBA00007185"/>
    </source>
</evidence>
<evidence type="ECO:0000256" key="3">
    <source>
        <dbReference type="ARBA" id="ARBA00004717"/>
    </source>
</evidence>
<name>A0A2U3LD24_9BACT</name>
<evidence type="ECO:0000256" key="16">
    <source>
        <dbReference type="ARBA" id="ARBA00023239"/>
    </source>
</evidence>
<dbReference type="GO" id="GO:0003994">
    <property type="term" value="F:aconitate hydratase activity"/>
    <property type="evidence" value="ECO:0007669"/>
    <property type="project" value="UniProtKB-EC"/>
</dbReference>
<keyword evidence="15" id="KW-0457">Lysine biosynthesis</keyword>
<evidence type="ECO:0000256" key="1">
    <source>
        <dbReference type="ARBA" id="ARBA00001966"/>
    </source>
</evidence>
<dbReference type="InterPro" id="IPR015931">
    <property type="entry name" value="Acnase/IPM_dHydase_lsu_aba_1/3"/>
</dbReference>
<dbReference type="GO" id="GO:0046872">
    <property type="term" value="F:metal ion binding"/>
    <property type="evidence" value="ECO:0007669"/>
    <property type="project" value="UniProtKB-KW"/>
</dbReference>
<evidence type="ECO:0000313" key="25">
    <source>
        <dbReference type="Proteomes" id="UP000238701"/>
    </source>
</evidence>
<organism evidence="24 25">
    <name type="scientific">Candidatus Sulfotelmatobacter kueseliae</name>
    <dbReference type="NCBI Taxonomy" id="2042962"/>
    <lineage>
        <taxon>Bacteria</taxon>
        <taxon>Pseudomonadati</taxon>
        <taxon>Acidobacteriota</taxon>
        <taxon>Terriglobia</taxon>
        <taxon>Terriglobales</taxon>
        <taxon>Candidatus Korobacteraceae</taxon>
        <taxon>Candidatus Sulfotelmatobacter</taxon>
    </lineage>
</organism>
<dbReference type="PANTHER" id="PTHR43822">
    <property type="entry name" value="HOMOACONITASE, MITOCHONDRIAL-RELATED"/>
    <property type="match status" value="1"/>
</dbReference>
<dbReference type="EC" id="4.2.1.3" evidence="7"/>
<protein>
    <recommendedName>
        <fullName evidence="8">Aconitate hydratase A</fullName>
        <ecNumber evidence="7">4.2.1.3</ecNumber>
        <ecNumber evidence="6">4.2.1.36</ecNumber>
    </recommendedName>
    <alternativeName>
        <fullName evidence="9">Homoaconitase, mitochondrial</fullName>
    </alternativeName>
    <alternativeName>
        <fullName evidence="21">Homoaconitate hydratase</fullName>
    </alternativeName>
    <alternativeName>
        <fullName evidence="20">Iron-responsive protein-like</fullName>
    </alternativeName>
    <alternativeName>
        <fullName evidence="19">RNA-binding protein</fullName>
    </alternativeName>
</protein>
<evidence type="ECO:0000256" key="12">
    <source>
        <dbReference type="ARBA" id="ARBA00022946"/>
    </source>
</evidence>
<dbReference type="EC" id="4.2.1.36" evidence="6"/>
<dbReference type="InterPro" id="IPR018136">
    <property type="entry name" value="Aconitase_4Fe-4S_BS"/>
</dbReference>
<evidence type="ECO:0000256" key="19">
    <source>
        <dbReference type="ARBA" id="ARBA00031081"/>
    </source>
</evidence>
<evidence type="ECO:0000256" key="18">
    <source>
        <dbReference type="ARBA" id="ARBA00029338"/>
    </source>
</evidence>
<comment type="function">
    <text evidence="2">Catalyzes the reversible hydration of cis-homoaconitate to (2R,3S)-homoisocitrate, a step in the alpha-aminoadipate pathway for lysine biosynthesis.</text>
</comment>
<proteinExistence type="inferred from homology"/>
<dbReference type="InterPro" id="IPR004418">
    <property type="entry name" value="Homoaconitase_mito"/>
</dbReference>
<dbReference type="Pfam" id="PF00694">
    <property type="entry name" value="Aconitase_C"/>
    <property type="match status" value="1"/>
</dbReference>
<dbReference type="Gene3D" id="3.30.499.10">
    <property type="entry name" value="Aconitase, domain 3"/>
    <property type="match status" value="2"/>
</dbReference>
<keyword evidence="11" id="KW-0479">Metal-binding</keyword>
<comment type="cofactor">
    <cofactor evidence="1">
        <name>[4Fe-4S] cluster</name>
        <dbReference type="ChEBI" id="CHEBI:49883"/>
    </cofactor>
</comment>
<feature type="domain" description="Aconitase/3-isopropylmalate dehydratase large subunit alpha/beta/alpha" evidence="22">
    <location>
        <begin position="7"/>
        <end position="430"/>
    </location>
</feature>
<comment type="similarity">
    <text evidence="5">Belongs to the aconitase/IPM isomerase family.</text>
</comment>
<evidence type="ECO:0000256" key="2">
    <source>
        <dbReference type="ARBA" id="ARBA00003422"/>
    </source>
</evidence>
<evidence type="ECO:0000256" key="20">
    <source>
        <dbReference type="ARBA" id="ARBA00031977"/>
    </source>
</evidence>
<dbReference type="UniPathway" id="UPA00033">
    <property type="reaction ID" value="UER01027"/>
</dbReference>
<dbReference type="OrthoDB" id="9802769at2"/>
<evidence type="ECO:0000256" key="9">
    <source>
        <dbReference type="ARBA" id="ARBA00021560"/>
    </source>
</evidence>
<dbReference type="InterPro" id="IPR050067">
    <property type="entry name" value="IPM_dehydratase_rel_enz"/>
</dbReference>
<dbReference type="GO" id="GO:0019878">
    <property type="term" value="P:lysine biosynthetic process via aminoadipic acid"/>
    <property type="evidence" value="ECO:0007669"/>
    <property type="project" value="UniProtKB-UniPathway"/>
</dbReference>
<dbReference type="InterPro" id="IPR036008">
    <property type="entry name" value="Aconitase_4Fe-4S_dom"/>
</dbReference>
<evidence type="ECO:0000256" key="15">
    <source>
        <dbReference type="ARBA" id="ARBA00023154"/>
    </source>
</evidence>
<keyword evidence="10" id="KW-0028">Amino-acid biosynthesis</keyword>
<comment type="pathway">
    <text evidence="4">Amino-acid biosynthesis; L-lysine biosynthesis via AAA pathway; L-alpha-aminoadipate from 2-oxoglutarate: step 3/5.</text>
</comment>
<dbReference type="AlphaFoldDB" id="A0A2U3LD24"/>
<dbReference type="Gene3D" id="3.20.19.10">
    <property type="entry name" value="Aconitase, domain 4"/>
    <property type="match status" value="1"/>
</dbReference>
<evidence type="ECO:0000313" key="24">
    <source>
        <dbReference type="EMBL" id="SPF49766.1"/>
    </source>
</evidence>
<dbReference type="GO" id="GO:0006099">
    <property type="term" value="P:tricarboxylic acid cycle"/>
    <property type="evidence" value="ECO:0007669"/>
    <property type="project" value="UniProtKB-UniPathway"/>
</dbReference>
<dbReference type="SUPFAM" id="SSF53732">
    <property type="entry name" value="Aconitase iron-sulfur domain"/>
    <property type="match status" value="1"/>
</dbReference>
<evidence type="ECO:0000256" key="10">
    <source>
        <dbReference type="ARBA" id="ARBA00022605"/>
    </source>
</evidence>
<dbReference type="InterPro" id="IPR000573">
    <property type="entry name" value="AconitaseA/IPMdHydase_ssu_swvl"/>
</dbReference>
<dbReference type="GO" id="GO:0004409">
    <property type="term" value="F:homoaconitate hydratase activity"/>
    <property type="evidence" value="ECO:0007669"/>
    <property type="project" value="UniProtKB-EC"/>
</dbReference>
<dbReference type="Pfam" id="PF00330">
    <property type="entry name" value="Aconitase"/>
    <property type="match status" value="1"/>
</dbReference>
<dbReference type="GO" id="GO:0051539">
    <property type="term" value="F:4 iron, 4 sulfur cluster binding"/>
    <property type="evidence" value="ECO:0007669"/>
    <property type="project" value="InterPro"/>
</dbReference>
<dbReference type="PROSITE" id="PS01244">
    <property type="entry name" value="ACONITASE_2"/>
    <property type="match status" value="1"/>
</dbReference>
<evidence type="ECO:0000256" key="8">
    <source>
        <dbReference type="ARBA" id="ARBA00019378"/>
    </source>
</evidence>
<dbReference type="NCBIfam" id="TIGR00139">
    <property type="entry name" value="h_aconitase"/>
    <property type="match status" value="1"/>
</dbReference>
<dbReference type="EMBL" id="OMOD01000193">
    <property type="protein sequence ID" value="SPF49766.1"/>
    <property type="molecule type" value="Genomic_DNA"/>
</dbReference>
<accession>A0A2U3LD24</accession>
<evidence type="ECO:0000256" key="21">
    <source>
        <dbReference type="ARBA" id="ARBA00032706"/>
    </source>
</evidence>
<evidence type="ECO:0000259" key="22">
    <source>
        <dbReference type="Pfam" id="PF00330"/>
    </source>
</evidence>
<evidence type="ECO:0000259" key="23">
    <source>
        <dbReference type="Pfam" id="PF00694"/>
    </source>
</evidence>
<keyword evidence="12" id="KW-0809">Transit peptide</keyword>
<evidence type="ECO:0000256" key="7">
    <source>
        <dbReference type="ARBA" id="ARBA00012926"/>
    </source>
</evidence>
<keyword evidence="16 24" id="KW-0456">Lyase</keyword>
<evidence type="ECO:0000256" key="11">
    <source>
        <dbReference type="ARBA" id="ARBA00022723"/>
    </source>
</evidence>
<feature type="domain" description="Aconitase A/isopropylmalate dehydratase small subunit swivel" evidence="23">
    <location>
        <begin position="459"/>
        <end position="576"/>
    </location>
</feature>
<comment type="pathway">
    <text evidence="3">Carbohydrate metabolism; tricarboxylic acid cycle; isocitrate from oxaloacetate: step 2/2.</text>
</comment>
<evidence type="ECO:0000256" key="17">
    <source>
        <dbReference type="ARBA" id="ARBA00023501"/>
    </source>
</evidence>
<evidence type="ECO:0000256" key="13">
    <source>
        <dbReference type="ARBA" id="ARBA00023004"/>
    </source>
</evidence>
<dbReference type="Proteomes" id="UP000238701">
    <property type="component" value="Unassembled WGS sequence"/>
</dbReference>
<keyword evidence="14" id="KW-0411">Iron-sulfur</keyword>
<dbReference type="PANTHER" id="PTHR43822:SF2">
    <property type="entry name" value="HOMOACONITASE, MITOCHONDRIAL"/>
    <property type="match status" value="1"/>
</dbReference>
<dbReference type="PRINTS" id="PR00415">
    <property type="entry name" value="ACONITASE"/>
</dbReference>
<comment type="catalytic activity">
    <reaction evidence="17">
        <text>citrate = D-threo-isocitrate</text>
        <dbReference type="Rhea" id="RHEA:10336"/>
        <dbReference type="ChEBI" id="CHEBI:15562"/>
        <dbReference type="ChEBI" id="CHEBI:16947"/>
        <dbReference type="EC" id="4.2.1.3"/>
    </reaction>
</comment>
<sequence>MPQTIVEKIAQAHMAEGPNRPLRAGDFLSIRPFHVMTHDNTSAVMSKFKGIGAKKVRDAGQLVFALDHDIQNQDEANLKKYRSIEAFAKEHGVDFYPAGSGIGHQIMVERGYVVPGSFVVASDSHSNMYGALGAVGTPIVRTDAAAVWATGEFWWQIPRTIQVVLEGKLPDGVTGKDVIIALCGLYNHDEALNAAVEFSGPGVASLPMDARFSISNMSTEWGPLVGWFPVDAVTLEYLRGVHQRLQAMGIERFTEADIARWAANPPLPDSDAAYAARIVLDLNQVTPHVSGPDTVQVMQSVAEIEKKKVAIQKAYLLSCVNSRAADLEAAARVLRGKKVAPSVKFYLGAASAWVQQEAEKRGAWQALLEAGAIPLPPSCGPCIGLGTGLLEKGEVGISATNRNFKGRMGSRDAQCYLASPEVVAASAVAGYITGPSRFADRTPVREYQEFASGGYAAERVEILPGFPERVRGRLVFMPQDNVNTDAIYGKDYTYRDDMTPEMMARVVMENYDPQFAERTRAGDVIVGGFNFGTGSSREQAVTCLKAKGIPLVIAASFSQTYLRNAYNNGFLCIEVPALVKRLREQFASEIAAKEKTIIPGEEVDIAFTSGTLTWHGESFVFPPLGTVPQSLVIAGGAENVVARKLGLIGQLRN</sequence>
<dbReference type="InterPro" id="IPR015928">
    <property type="entry name" value="Aconitase/3IPM_dehydase_swvl"/>
</dbReference>
<comment type="catalytic activity">
    <reaction evidence="18">
        <text>(2R,3S)-homoisocitrate = cis-homoaconitate + H2O</text>
        <dbReference type="Rhea" id="RHEA:15485"/>
        <dbReference type="ChEBI" id="CHEBI:15377"/>
        <dbReference type="ChEBI" id="CHEBI:15404"/>
        <dbReference type="ChEBI" id="CHEBI:58174"/>
        <dbReference type="EC" id="4.2.1.36"/>
    </reaction>
</comment>